<evidence type="ECO:0000313" key="3">
    <source>
        <dbReference type="Proteomes" id="UP001596368"/>
    </source>
</evidence>
<feature type="compositionally biased region" description="Acidic residues" evidence="1">
    <location>
        <begin position="1"/>
        <end position="24"/>
    </location>
</feature>
<sequence>MADTDLDEGADPVEWELLRDDEETQIPSSKADELAEDDEITNFEFPEDRLAMNSEPESDQNADDGIEDLSDSDIGVNFGRETSQAPKTNAPQGDVTDSDKVGEVAEAYTVWKLSRVVKSYLDSHGKNTQVETLSTDRKKEKIILRGTIRDVEQQVEITNVGTERLGYDIHISGAVLGTAGISLSKLDPAEESTLRSKGPSLLMEGDSH</sequence>
<dbReference type="EMBL" id="JBHSZG010000002">
    <property type="protein sequence ID" value="MFC7137645.1"/>
    <property type="molecule type" value="Genomic_DNA"/>
</dbReference>
<feature type="compositionally biased region" description="Acidic residues" evidence="1">
    <location>
        <begin position="56"/>
        <end position="71"/>
    </location>
</feature>
<dbReference type="Proteomes" id="UP001596368">
    <property type="component" value="Unassembled WGS sequence"/>
</dbReference>
<evidence type="ECO:0000256" key="1">
    <source>
        <dbReference type="SAM" id="MobiDB-lite"/>
    </source>
</evidence>
<comment type="caution">
    <text evidence="2">The sequence shown here is derived from an EMBL/GenBank/DDBJ whole genome shotgun (WGS) entry which is preliminary data.</text>
</comment>
<keyword evidence="3" id="KW-1185">Reference proteome</keyword>
<organism evidence="2 3">
    <name type="scientific">Halobaculum litoreum</name>
    <dbReference type="NCBI Taxonomy" id="3031998"/>
    <lineage>
        <taxon>Archaea</taxon>
        <taxon>Methanobacteriati</taxon>
        <taxon>Methanobacteriota</taxon>
        <taxon>Stenosarchaea group</taxon>
        <taxon>Halobacteria</taxon>
        <taxon>Halobacteriales</taxon>
        <taxon>Haloferacaceae</taxon>
        <taxon>Halobaculum</taxon>
    </lineage>
</organism>
<reference evidence="2 3" key="1">
    <citation type="journal article" date="2019" name="Int. J. Syst. Evol. Microbiol.">
        <title>The Global Catalogue of Microorganisms (GCM) 10K type strain sequencing project: providing services to taxonomists for standard genome sequencing and annotation.</title>
        <authorList>
            <consortium name="The Broad Institute Genomics Platform"/>
            <consortium name="The Broad Institute Genome Sequencing Center for Infectious Disease"/>
            <person name="Wu L."/>
            <person name="Ma J."/>
        </authorList>
    </citation>
    <scope>NUCLEOTIDE SEQUENCE [LARGE SCALE GENOMIC DNA]</scope>
    <source>
        <strain evidence="2 3">DT92</strain>
    </source>
</reference>
<dbReference type="AlphaFoldDB" id="A0ABD5XVE3"/>
<gene>
    <name evidence="2" type="ORF">ACFQRB_16690</name>
</gene>
<accession>A0ABD5XVE3</accession>
<feature type="region of interest" description="Disordered" evidence="1">
    <location>
        <begin position="188"/>
        <end position="208"/>
    </location>
</feature>
<proteinExistence type="predicted"/>
<feature type="compositionally biased region" description="Polar residues" evidence="1">
    <location>
        <begin position="80"/>
        <end position="91"/>
    </location>
</feature>
<name>A0ABD5XVE3_9EURY</name>
<protein>
    <submittedName>
        <fullName evidence="2">Uncharacterized protein</fullName>
    </submittedName>
</protein>
<feature type="region of interest" description="Disordered" evidence="1">
    <location>
        <begin position="1"/>
        <end position="97"/>
    </location>
</feature>
<evidence type="ECO:0000313" key="2">
    <source>
        <dbReference type="EMBL" id="MFC7137645.1"/>
    </source>
</evidence>